<feature type="domain" description="HTH luxR-type" evidence="7">
    <location>
        <begin position="125"/>
        <end position="190"/>
    </location>
</feature>
<evidence type="ECO:0000313" key="10">
    <source>
        <dbReference type="EMBL" id="RCA10568.1"/>
    </source>
</evidence>
<keyword evidence="1 6" id="KW-0597">Phosphoprotein</keyword>
<dbReference type="InterPro" id="IPR001789">
    <property type="entry name" value="Sig_transdc_resp-reg_receiver"/>
</dbReference>
<keyword evidence="3" id="KW-0805">Transcription regulation</keyword>
<dbReference type="InterPro" id="IPR000792">
    <property type="entry name" value="Tscrpt_reg_LuxR_C"/>
</dbReference>
<gene>
    <name evidence="9" type="ORF">CRM96_06475</name>
    <name evidence="10" type="ORF">EA71_01320</name>
</gene>
<dbReference type="SMART" id="SM00448">
    <property type="entry name" value="REC"/>
    <property type="match status" value="1"/>
</dbReference>
<protein>
    <submittedName>
        <fullName evidence="9">DNA-binding response regulator</fullName>
    </submittedName>
</protein>
<evidence type="ECO:0000259" key="8">
    <source>
        <dbReference type="PROSITE" id="PS50110"/>
    </source>
</evidence>
<evidence type="ECO:0000313" key="9">
    <source>
        <dbReference type="EMBL" id="PEH44670.1"/>
    </source>
</evidence>
<dbReference type="GO" id="GO:0003677">
    <property type="term" value="F:DNA binding"/>
    <property type="evidence" value="ECO:0007669"/>
    <property type="project" value="UniProtKB-KW"/>
</dbReference>
<dbReference type="Gene3D" id="3.40.50.2300">
    <property type="match status" value="1"/>
</dbReference>
<dbReference type="InterPro" id="IPR011006">
    <property type="entry name" value="CheY-like_superfamily"/>
</dbReference>
<evidence type="ECO:0000259" key="7">
    <source>
        <dbReference type="PROSITE" id="PS50043"/>
    </source>
</evidence>
<comment type="caution">
    <text evidence="10">The sequence shown here is derived from an EMBL/GenBank/DDBJ whole genome shotgun (WGS) entry which is preliminary data.</text>
</comment>
<dbReference type="SUPFAM" id="SSF52172">
    <property type="entry name" value="CheY-like"/>
    <property type="match status" value="1"/>
</dbReference>
<dbReference type="PANTHER" id="PTHR45566">
    <property type="entry name" value="HTH-TYPE TRANSCRIPTIONAL REGULATOR YHJB-RELATED"/>
    <property type="match status" value="1"/>
</dbReference>
<dbReference type="RefSeq" id="WP_016176683.1">
    <property type="nucleotide sequence ID" value="NZ_CAXUDG010000012.1"/>
</dbReference>
<dbReference type="PRINTS" id="PR00038">
    <property type="entry name" value="HTHLUXR"/>
</dbReference>
<keyword evidence="5" id="KW-0804">Transcription</keyword>
<dbReference type="EMBL" id="LEPB01000004">
    <property type="protein sequence ID" value="RCA10568.1"/>
    <property type="molecule type" value="Genomic_DNA"/>
</dbReference>
<reference evidence="9 11" key="2">
    <citation type="submission" date="2017-09" db="EMBL/GenBank/DDBJ databases">
        <title>FDA dAtabase for Regulatory Grade micrObial Sequences (FDA-ARGOS): Supporting development and validation of Infectious Disease Dx tests.</title>
        <authorList>
            <person name="Minogue T."/>
            <person name="Wolcott M."/>
            <person name="Wasieloski L."/>
            <person name="Aguilar W."/>
            <person name="Moore D."/>
            <person name="Tallon L.J."/>
            <person name="Sadzewicz L."/>
            <person name="Ott S."/>
            <person name="Zhao X."/>
            <person name="Nagaraj S."/>
            <person name="Vavikolanu K."/>
            <person name="Aluvathingal J."/>
            <person name="Nadendla S."/>
            <person name="Sichtig H."/>
        </authorList>
    </citation>
    <scope>NUCLEOTIDE SEQUENCE [LARGE SCALE GENOMIC DNA]</scope>
    <source>
        <strain evidence="9 11">FDAARGOS_396</strain>
    </source>
</reference>
<evidence type="ECO:0000256" key="3">
    <source>
        <dbReference type="ARBA" id="ARBA00023015"/>
    </source>
</evidence>
<sequence length="196" mass="22030">MHIILFDDHTLFAQAMQFSLSTYFERFDIFSEKVDILKVIIKNKPDIVLLDIRMGSVNGLVVGKEIMEQVPHTKLIFLSGYDLQAYRNEAFKIGAKAFINKTASLDELITKIKFISKGHTLLSPNQSIANKITDRELEVLKLAATGQTQHEIAKKLFISRRTVNSHICSINSKLEVNSTVSAIIKGLELGLIQIKS</sequence>
<dbReference type="InterPro" id="IPR058245">
    <property type="entry name" value="NreC/VraR/RcsB-like_REC"/>
</dbReference>
<dbReference type="GO" id="GO:0000160">
    <property type="term" value="P:phosphorelay signal transduction system"/>
    <property type="evidence" value="ECO:0007669"/>
    <property type="project" value="UniProtKB-KW"/>
</dbReference>
<dbReference type="CDD" id="cd17535">
    <property type="entry name" value="REC_NarL-like"/>
    <property type="match status" value="1"/>
</dbReference>
<organism evidence="10 12">
    <name type="scientific">Enterococcus durans</name>
    <dbReference type="NCBI Taxonomy" id="53345"/>
    <lineage>
        <taxon>Bacteria</taxon>
        <taxon>Bacillati</taxon>
        <taxon>Bacillota</taxon>
        <taxon>Bacilli</taxon>
        <taxon>Lactobacillales</taxon>
        <taxon>Enterococcaceae</taxon>
        <taxon>Enterococcus</taxon>
    </lineage>
</organism>
<evidence type="ECO:0000313" key="11">
    <source>
        <dbReference type="Proteomes" id="UP000220669"/>
    </source>
</evidence>
<feature type="modified residue" description="4-aspartylphosphate" evidence="6">
    <location>
        <position position="51"/>
    </location>
</feature>
<feature type="domain" description="Response regulatory" evidence="8">
    <location>
        <begin position="2"/>
        <end position="116"/>
    </location>
</feature>
<reference evidence="10 12" key="1">
    <citation type="submission" date="2015-06" db="EMBL/GenBank/DDBJ databases">
        <title>The Genome Sequence of Enterococcus durans 4EA1.</title>
        <authorList>
            <consortium name="The Broad Institute Genomics Platform"/>
            <consortium name="The Broad Institute Genome Sequencing Center for Infectious Disease"/>
            <person name="Earl A.M."/>
            <person name="Van Tyne D."/>
            <person name="Lebreton F."/>
            <person name="Saavedra J.T."/>
            <person name="Gilmore M.S."/>
            <person name="Manson Mcguire A."/>
            <person name="Clock S."/>
            <person name="Crupain M."/>
            <person name="Rangan U."/>
            <person name="Young S."/>
            <person name="Abouelleil A."/>
            <person name="Cao P."/>
            <person name="Chapman S.B."/>
            <person name="Griggs A."/>
            <person name="Priest M."/>
            <person name="Shea T."/>
            <person name="Wortman J."/>
            <person name="Nusbaum C."/>
            <person name="Birren B."/>
        </authorList>
    </citation>
    <scope>NUCLEOTIDE SEQUENCE [LARGE SCALE GENOMIC DNA]</scope>
    <source>
        <strain evidence="10 12">4EA1</strain>
    </source>
</reference>
<dbReference type="Gene3D" id="1.10.10.10">
    <property type="entry name" value="Winged helix-like DNA-binding domain superfamily/Winged helix DNA-binding domain"/>
    <property type="match status" value="1"/>
</dbReference>
<dbReference type="GO" id="GO:0006355">
    <property type="term" value="P:regulation of DNA-templated transcription"/>
    <property type="evidence" value="ECO:0007669"/>
    <property type="project" value="InterPro"/>
</dbReference>
<evidence type="ECO:0000313" key="12">
    <source>
        <dbReference type="Proteomes" id="UP000252797"/>
    </source>
</evidence>
<evidence type="ECO:0000256" key="6">
    <source>
        <dbReference type="PROSITE-ProRule" id="PRU00169"/>
    </source>
</evidence>
<proteinExistence type="predicted"/>
<evidence type="ECO:0000256" key="1">
    <source>
        <dbReference type="ARBA" id="ARBA00022553"/>
    </source>
</evidence>
<name>A0A367CDN4_9ENTE</name>
<dbReference type="Proteomes" id="UP000252797">
    <property type="component" value="Unassembled WGS sequence"/>
</dbReference>
<dbReference type="EMBL" id="PDEB01000004">
    <property type="protein sequence ID" value="PEH44670.1"/>
    <property type="molecule type" value="Genomic_DNA"/>
</dbReference>
<dbReference type="PROSITE" id="PS50110">
    <property type="entry name" value="RESPONSE_REGULATORY"/>
    <property type="match status" value="1"/>
</dbReference>
<dbReference type="InterPro" id="IPR036388">
    <property type="entry name" value="WH-like_DNA-bd_sf"/>
</dbReference>
<dbReference type="OrthoDB" id="188043at2"/>
<evidence type="ECO:0000256" key="5">
    <source>
        <dbReference type="ARBA" id="ARBA00023163"/>
    </source>
</evidence>
<dbReference type="SMART" id="SM00421">
    <property type="entry name" value="HTH_LUXR"/>
    <property type="match status" value="1"/>
</dbReference>
<dbReference type="Pfam" id="PF00072">
    <property type="entry name" value="Response_reg"/>
    <property type="match status" value="1"/>
</dbReference>
<accession>A0A367CDN4</accession>
<evidence type="ECO:0000256" key="4">
    <source>
        <dbReference type="ARBA" id="ARBA00023125"/>
    </source>
</evidence>
<evidence type="ECO:0000256" key="2">
    <source>
        <dbReference type="ARBA" id="ARBA00023012"/>
    </source>
</evidence>
<dbReference type="CDD" id="cd06170">
    <property type="entry name" value="LuxR_C_like"/>
    <property type="match status" value="1"/>
</dbReference>
<dbReference type="PANTHER" id="PTHR45566:SF2">
    <property type="entry name" value="NARL SUBFAMILY"/>
    <property type="match status" value="1"/>
</dbReference>
<dbReference type="InterPro" id="IPR016032">
    <property type="entry name" value="Sig_transdc_resp-reg_C-effctor"/>
</dbReference>
<dbReference type="SUPFAM" id="SSF46894">
    <property type="entry name" value="C-terminal effector domain of the bipartite response regulators"/>
    <property type="match status" value="1"/>
</dbReference>
<dbReference type="Proteomes" id="UP000220669">
    <property type="component" value="Unassembled WGS sequence"/>
</dbReference>
<keyword evidence="4 9" id="KW-0238">DNA-binding</keyword>
<dbReference type="InterPro" id="IPR051015">
    <property type="entry name" value="EvgA-like"/>
</dbReference>
<dbReference type="AlphaFoldDB" id="A0A367CDN4"/>
<dbReference type="Pfam" id="PF00196">
    <property type="entry name" value="GerE"/>
    <property type="match status" value="1"/>
</dbReference>
<dbReference type="STRING" id="53345.LIU_07905"/>
<keyword evidence="2" id="KW-0902">Two-component regulatory system</keyword>
<dbReference type="PROSITE" id="PS50043">
    <property type="entry name" value="HTH_LUXR_2"/>
    <property type="match status" value="1"/>
</dbReference>